<name>A0AAP7IF40_9STAP</name>
<dbReference type="AlphaFoldDB" id="A0AAP7IF40"/>
<evidence type="ECO:0000313" key="3">
    <source>
        <dbReference type="EMBL" id="OEK58825.1"/>
    </source>
</evidence>
<evidence type="ECO:0000256" key="1">
    <source>
        <dbReference type="SAM" id="MobiDB-lite"/>
    </source>
</evidence>
<feature type="region of interest" description="Disordered" evidence="1">
    <location>
        <begin position="112"/>
        <end position="136"/>
    </location>
</feature>
<comment type="caution">
    <text evidence="3">The sequence shown here is derived from an EMBL/GenBank/DDBJ whole genome shotgun (WGS) entry which is preliminary data.</text>
</comment>
<evidence type="ECO:0000256" key="2">
    <source>
        <dbReference type="SAM" id="Phobius"/>
    </source>
</evidence>
<sequence>MDKAKNRAETIGLIILGVCLFIELPIIYQAFKTDSGIYRFFGLLVLTIGMLGYFATRVYSAKPRKIAKINTMLEQLNLTHEEIGKRQDYLSNQTMEKLVELEEVLYRELEPKQKPKQKQMSDEEFFKPLFKKKENE</sequence>
<reference evidence="4" key="1">
    <citation type="submission" date="2015-11" db="EMBL/GenBank/DDBJ databases">
        <title>Genomic diversity of Staphylococcus saprophyticus strains from urinary tract infections, animal surfaces, and fermented foods.</title>
        <authorList>
            <person name="Wolfe B.E."/>
        </authorList>
    </citation>
    <scope>NUCLEOTIDE SEQUENCE [LARGE SCALE GENOMIC DNA]</scope>
    <source>
        <strain evidence="4">738_7</strain>
    </source>
</reference>
<evidence type="ECO:0000313" key="4">
    <source>
        <dbReference type="Proteomes" id="UP000095464"/>
    </source>
</evidence>
<feature type="transmembrane region" description="Helical" evidence="2">
    <location>
        <begin position="12"/>
        <end position="31"/>
    </location>
</feature>
<feature type="transmembrane region" description="Helical" evidence="2">
    <location>
        <begin position="37"/>
        <end position="55"/>
    </location>
</feature>
<proteinExistence type="predicted"/>
<organism evidence="3 4">
    <name type="scientific">Staphylococcus equorum</name>
    <dbReference type="NCBI Taxonomy" id="246432"/>
    <lineage>
        <taxon>Bacteria</taxon>
        <taxon>Bacillati</taxon>
        <taxon>Bacillota</taxon>
        <taxon>Bacilli</taxon>
        <taxon>Bacillales</taxon>
        <taxon>Staphylococcaceae</taxon>
        <taxon>Staphylococcus</taxon>
    </lineage>
</organism>
<gene>
    <name evidence="3" type="ORF">ASS94_01340</name>
</gene>
<keyword evidence="2" id="KW-0812">Transmembrane</keyword>
<dbReference type="RefSeq" id="WP_069854401.1">
    <property type="nucleotide sequence ID" value="NZ_JBQQHW010000008.1"/>
</dbReference>
<keyword evidence="2" id="KW-0472">Membrane</keyword>
<keyword evidence="2" id="KW-1133">Transmembrane helix</keyword>
<dbReference type="EMBL" id="LNPX01000005">
    <property type="protein sequence ID" value="OEK58825.1"/>
    <property type="molecule type" value="Genomic_DNA"/>
</dbReference>
<protein>
    <submittedName>
        <fullName evidence="3">Uncharacterized protein</fullName>
    </submittedName>
</protein>
<accession>A0AAP7IF40</accession>
<dbReference type="Proteomes" id="UP000095464">
    <property type="component" value="Unassembled WGS sequence"/>
</dbReference>